<evidence type="ECO:0000313" key="2">
    <source>
        <dbReference type="Proteomes" id="UP000569951"/>
    </source>
</evidence>
<comment type="caution">
    <text evidence="1">The sequence shown here is derived from an EMBL/GenBank/DDBJ whole genome shotgun (WGS) entry which is preliminary data.</text>
</comment>
<accession>A0A841HZ55</accession>
<evidence type="ECO:0000313" key="1">
    <source>
        <dbReference type="EMBL" id="MBB6097025.1"/>
    </source>
</evidence>
<keyword evidence="2" id="KW-1185">Reference proteome</keyword>
<dbReference type="EMBL" id="JACHHG010000002">
    <property type="protein sequence ID" value="MBB6097025.1"/>
    <property type="molecule type" value="Genomic_DNA"/>
</dbReference>
<sequence length="218" mass="24460">MSSPTQPPRFPLPARLATLLLPALLAGCVPAAGMYQLDFAPGGRDLDPARLLRDGRVPRDRLLSIEEALQRAPRGSLILACWRRIQIGNAYGHCSHISRKYSDTQLVDTAIEYGSVGLYPISNLYRRYAVIVLDTGLRDEDWPQIEATYQKLRGLPYDLSNREGTYYCSTFQNALEEAAGLPPAIPWNDTWKMYVPADVLYQKHVKVLYVGVNPAARR</sequence>
<gene>
    <name evidence="1" type="ORF">HNR42_000439</name>
</gene>
<dbReference type="RefSeq" id="WP_183984081.1">
    <property type="nucleotide sequence ID" value="NZ_JACHHG010000002.1"/>
</dbReference>
<reference evidence="1 2" key="1">
    <citation type="submission" date="2020-08" db="EMBL/GenBank/DDBJ databases">
        <title>Genomic Encyclopedia of Type Strains, Phase IV (KMG-IV): sequencing the most valuable type-strain genomes for metagenomic binning, comparative biology and taxonomic classification.</title>
        <authorList>
            <person name="Goeker M."/>
        </authorList>
    </citation>
    <scope>NUCLEOTIDE SEQUENCE [LARGE SCALE GENOMIC DNA]</scope>
    <source>
        <strain evidence="1 2">DSM 21458</strain>
    </source>
</reference>
<protein>
    <recommendedName>
        <fullName evidence="3">Permuted papain-like amidase YaeF/Yiix C92 family enzyme</fullName>
    </recommendedName>
</protein>
<dbReference type="AlphaFoldDB" id="A0A841HZ55"/>
<evidence type="ECO:0008006" key="3">
    <source>
        <dbReference type="Google" id="ProtNLM"/>
    </source>
</evidence>
<dbReference type="Proteomes" id="UP000569951">
    <property type="component" value="Unassembled WGS sequence"/>
</dbReference>
<organism evidence="1 2">
    <name type="scientific">Deinobacterium chartae</name>
    <dbReference type="NCBI Taxonomy" id="521158"/>
    <lineage>
        <taxon>Bacteria</taxon>
        <taxon>Thermotogati</taxon>
        <taxon>Deinococcota</taxon>
        <taxon>Deinococci</taxon>
        <taxon>Deinococcales</taxon>
        <taxon>Deinococcaceae</taxon>
        <taxon>Deinobacterium</taxon>
    </lineage>
</organism>
<dbReference type="Gene3D" id="3.90.1720.10">
    <property type="entry name" value="endopeptidase domain like (from Nostoc punctiforme)"/>
    <property type="match status" value="1"/>
</dbReference>
<proteinExistence type="predicted"/>
<name>A0A841HZ55_9DEIO</name>